<organism evidence="1 2">
    <name type="scientific">Psophocarpus tetragonolobus</name>
    <name type="common">Winged bean</name>
    <name type="synonym">Dolichos tetragonolobus</name>
    <dbReference type="NCBI Taxonomy" id="3891"/>
    <lineage>
        <taxon>Eukaryota</taxon>
        <taxon>Viridiplantae</taxon>
        <taxon>Streptophyta</taxon>
        <taxon>Embryophyta</taxon>
        <taxon>Tracheophyta</taxon>
        <taxon>Spermatophyta</taxon>
        <taxon>Magnoliopsida</taxon>
        <taxon>eudicotyledons</taxon>
        <taxon>Gunneridae</taxon>
        <taxon>Pentapetalae</taxon>
        <taxon>rosids</taxon>
        <taxon>fabids</taxon>
        <taxon>Fabales</taxon>
        <taxon>Fabaceae</taxon>
        <taxon>Papilionoideae</taxon>
        <taxon>50 kb inversion clade</taxon>
        <taxon>NPAAA clade</taxon>
        <taxon>indigoferoid/millettioid clade</taxon>
        <taxon>Phaseoleae</taxon>
        <taxon>Psophocarpus</taxon>
    </lineage>
</organism>
<dbReference type="EMBL" id="JAYMYS010000004">
    <property type="protein sequence ID" value="KAK7397260.1"/>
    <property type="molecule type" value="Genomic_DNA"/>
</dbReference>
<evidence type="ECO:0000313" key="2">
    <source>
        <dbReference type="Proteomes" id="UP001386955"/>
    </source>
</evidence>
<accession>A0AAN9XLU3</accession>
<dbReference type="Proteomes" id="UP001386955">
    <property type="component" value="Unassembled WGS sequence"/>
</dbReference>
<comment type="caution">
    <text evidence="1">The sequence shown here is derived from an EMBL/GenBank/DDBJ whole genome shotgun (WGS) entry which is preliminary data.</text>
</comment>
<reference evidence="1 2" key="1">
    <citation type="submission" date="2024-01" db="EMBL/GenBank/DDBJ databases">
        <title>The genomes of 5 underutilized Papilionoideae crops provide insights into root nodulation and disease resistanc.</title>
        <authorList>
            <person name="Jiang F."/>
        </authorList>
    </citation>
    <scope>NUCLEOTIDE SEQUENCE [LARGE SCALE GENOMIC DNA]</scope>
    <source>
        <strain evidence="1">DUOXIRENSHENG_FW03</strain>
        <tissue evidence="1">Leaves</tissue>
    </source>
</reference>
<dbReference type="AlphaFoldDB" id="A0AAN9XLU3"/>
<name>A0AAN9XLU3_PSOTE</name>
<keyword evidence="2" id="KW-1185">Reference proteome</keyword>
<sequence length="90" mass="9905">MSIGSANTPLSLFAVRYKYKQYAPLLISSHLICLRPFLSLSSKGCPEVFSLTFLFPPIIPLSPHHIASTLLLPPLISLIYSIPIPSYFGS</sequence>
<protein>
    <submittedName>
        <fullName evidence="1">Uncharacterized protein</fullName>
    </submittedName>
</protein>
<gene>
    <name evidence="1" type="ORF">VNO78_18427</name>
</gene>
<evidence type="ECO:0000313" key="1">
    <source>
        <dbReference type="EMBL" id="KAK7397260.1"/>
    </source>
</evidence>
<proteinExistence type="predicted"/>